<evidence type="ECO:0000256" key="6">
    <source>
        <dbReference type="ARBA" id="ARBA00022989"/>
    </source>
</evidence>
<comment type="subcellular location">
    <subcellularLocation>
        <location evidence="1">Cell projection</location>
        <location evidence="1">Cilium membrane</location>
        <topology evidence="1">Multi-pass membrane protein</topology>
    </subcellularLocation>
</comment>
<protein>
    <recommendedName>
        <fullName evidence="3">Transmembrane protein 231</fullName>
    </recommendedName>
</protein>
<dbReference type="GeneID" id="106673684"/>
<evidence type="ECO:0000256" key="12">
    <source>
        <dbReference type="SAM" id="Phobius"/>
    </source>
</evidence>
<organism evidence="13 14">
    <name type="scientific">Cimex lectularius</name>
    <name type="common">Bed bug</name>
    <name type="synonym">Acanthia lectularia</name>
    <dbReference type="NCBI Taxonomy" id="79782"/>
    <lineage>
        <taxon>Eukaryota</taxon>
        <taxon>Metazoa</taxon>
        <taxon>Ecdysozoa</taxon>
        <taxon>Arthropoda</taxon>
        <taxon>Hexapoda</taxon>
        <taxon>Insecta</taxon>
        <taxon>Pterygota</taxon>
        <taxon>Neoptera</taxon>
        <taxon>Paraneoptera</taxon>
        <taxon>Hemiptera</taxon>
        <taxon>Heteroptera</taxon>
        <taxon>Panheteroptera</taxon>
        <taxon>Cimicomorpha</taxon>
        <taxon>Cimicidae</taxon>
        <taxon>Cimex</taxon>
    </lineage>
</organism>
<dbReference type="OrthoDB" id="426438at2759"/>
<comment type="similarity">
    <text evidence="2">Belongs to the TMEM231 family.</text>
</comment>
<dbReference type="EnsemblMetazoa" id="XM_024226358.1">
    <property type="protein sequence ID" value="XP_024082126.1"/>
    <property type="gene ID" value="LOC106673684"/>
</dbReference>
<dbReference type="RefSeq" id="XP_024082126.1">
    <property type="nucleotide sequence ID" value="XM_024226358.1"/>
</dbReference>
<dbReference type="GO" id="GO:0032880">
    <property type="term" value="P:regulation of protein localization"/>
    <property type="evidence" value="ECO:0007669"/>
    <property type="project" value="TreeGrafter"/>
</dbReference>
<evidence type="ECO:0000256" key="8">
    <source>
        <dbReference type="ARBA" id="ARBA00023136"/>
    </source>
</evidence>
<dbReference type="PANTHER" id="PTHR14605">
    <property type="entry name" value="CHST5 PROTEIN"/>
    <property type="match status" value="1"/>
</dbReference>
<keyword evidence="10" id="KW-0966">Cell projection</keyword>
<dbReference type="Proteomes" id="UP000494040">
    <property type="component" value="Unassembled WGS sequence"/>
</dbReference>
<dbReference type="InterPro" id="IPR019306">
    <property type="entry name" value="TMEM231"/>
</dbReference>
<evidence type="ECO:0000313" key="14">
    <source>
        <dbReference type="Proteomes" id="UP000494040"/>
    </source>
</evidence>
<evidence type="ECO:0000256" key="7">
    <source>
        <dbReference type="ARBA" id="ARBA00023069"/>
    </source>
</evidence>
<evidence type="ECO:0000256" key="5">
    <source>
        <dbReference type="ARBA" id="ARBA00022692"/>
    </source>
</evidence>
<dbReference type="GO" id="GO:0060170">
    <property type="term" value="C:ciliary membrane"/>
    <property type="evidence" value="ECO:0007669"/>
    <property type="project" value="UniProtKB-SubCell"/>
</dbReference>
<evidence type="ECO:0000256" key="4">
    <source>
        <dbReference type="ARBA" id="ARBA00022475"/>
    </source>
</evidence>
<reference evidence="13" key="1">
    <citation type="submission" date="2022-01" db="UniProtKB">
        <authorList>
            <consortium name="EnsemblMetazoa"/>
        </authorList>
    </citation>
    <scope>IDENTIFICATION</scope>
</reference>
<keyword evidence="8 12" id="KW-0472">Membrane</keyword>
<keyword evidence="6 12" id="KW-1133">Transmembrane helix</keyword>
<keyword evidence="14" id="KW-1185">Reference proteome</keyword>
<sequence>MVLYVIFTNPIQTKYKTSICSKATFIIIFINFLIFAVPLLIAYRTHGFWIKSDVYREQPDVHFMYEYLIMLETEKADCPVICTTFNALSQATESFNKCSVIKVREVDNNKDGKNEKLFFEAEALLEPVENVFSVTLILVLNYKLYSYSWLEMQTLAWIEATSGVGGSQLSINGDLRLHQRQLLSNKGKDFRYNTSIVSANYTHEFDLFDFLSSYAERNITTKVDNVYTVWKRGRDPEMPFQISLILTYPEDNVQYRPGTWHVLKLAWVQYFALLYISVLIGRRVKHFILDYRLVHNIRYEPWKKAL</sequence>
<dbReference type="GO" id="GO:0035869">
    <property type="term" value="C:ciliary transition zone"/>
    <property type="evidence" value="ECO:0007669"/>
    <property type="project" value="TreeGrafter"/>
</dbReference>
<comment type="function">
    <text evidence="11">Transmembrane component of the tectonic-like complex, a complex localized at the transition zone of primary cilia and acting as a barrier that prevents diffusion of transmembrane proteins between the cilia and plasma membranes. Required for ciliogenesis and sonic hedgehog/SHH signaling.</text>
</comment>
<dbReference type="KEGG" id="clec:106673684"/>
<feature type="transmembrane region" description="Helical" evidence="12">
    <location>
        <begin position="23"/>
        <end position="43"/>
    </location>
</feature>
<name>A0A8I6SHP3_CIMLE</name>
<accession>A0A8I6SHP3</accession>
<keyword evidence="9" id="KW-0325">Glycoprotein</keyword>
<dbReference type="AlphaFoldDB" id="A0A8I6SHP3"/>
<dbReference type="OMA" id="PALYTRY"/>
<evidence type="ECO:0000256" key="9">
    <source>
        <dbReference type="ARBA" id="ARBA00023180"/>
    </source>
</evidence>
<proteinExistence type="inferred from homology"/>
<evidence type="ECO:0000256" key="2">
    <source>
        <dbReference type="ARBA" id="ARBA00009082"/>
    </source>
</evidence>
<evidence type="ECO:0000256" key="3">
    <source>
        <dbReference type="ARBA" id="ARBA00015087"/>
    </source>
</evidence>
<dbReference type="PANTHER" id="PTHR14605:SF1">
    <property type="entry name" value="TRANSMEMBRANE PROTEIN 231"/>
    <property type="match status" value="1"/>
</dbReference>
<evidence type="ECO:0000256" key="1">
    <source>
        <dbReference type="ARBA" id="ARBA00004272"/>
    </source>
</evidence>
<evidence type="ECO:0000256" key="10">
    <source>
        <dbReference type="ARBA" id="ARBA00023273"/>
    </source>
</evidence>
<evidence type="ECO:0000313" key="13">
    <source>
        <dbReference type="EnsemblMetazoa" id="XP_024082126.1"/>
    </source>
</evidence>
<keyword evidence="7" id="KW-0969">Cilium</keyword>
<dbReference type="GO" id="GO:0060271">
    <property type="term" value="P:cilium assembly"/>
    <property type="evidence" value="ECO:0007669"/>
    <property type="project" value="TreeGrafter"/>
</dbReference>
<keyword evidence="5 12" id="KW-0812">Transmembrane</keyword>
<dbReference type="Pfam" id="PF10149">
    <property type="entry name" value="TM231"/>
    <property type="match status" value="1"/>
</dbReference>
<keyword evidence="4" id="KW-1003">Cell membrane</keyword>
<evidence type="ECO:0000256" key="11">
    <source>
        <dbReference type="ARBA" id="ARBA00024803"/>
    </source>
</evidence>